<sequence>MTTQLDSAMTITFGGTCPPSGRGKWAGTYRTRLEGVTATEK</sequence>
<dbReference type="AlphaFoldDB" id="U2NXB1"/>
<organism evidence="1 2">
    <name type="scientific">Levilactobacillus brevis ATCC 14869 = DSM 20054</name>
    <dbReference type="NCBI Taxonomy" id="649758"/>
    <lineage>
        <taxon>Bacteria</taxon>
        <taxon>Bacillati</taxon>
        <taxon>Bacillota</taxon>
        <taxon>Bacilli</taxon>
        <taxon>Lactobacillales</taxon>
        <taxon>Lactobacillaceae</taxon>
        <taxon>Levilactobacillus</taxon>
    </lineage>
</organism>
<protein>
    <submittedName>
        <fullName evidence="1">Uncharacterized protein</fullName>
    </submittedName>
</protein>
<dbReference type="HOGENOM" id="CLU_3271758_0_0_9"/>
<evidence type="ECO:0000313" key="1">
    <source>
        <dbReference type="EMBL" id="ERK42720.1"/>
    </source>
</evidence>
<dbReference type="Proteomes" id="UP000016644">
    <property type="component" value="Unassembled WGS sequence"/>
</dbReference>
<name>U2NXB1_LEVBR</name>
<proteinExistence type="predicted"/>
<dbReference type="EMBL" id="AWVK01000081">
    <property type="protein sequence ID" value="ERK42720.1"/>
    <property type="molecule type" value="Genomic_DNA"/>
</dbReference>
<gene>
    <name evidence="1" type="ORF">HMPREF0495_01788</name>
</gene>
<comment type="caution">
    <text evidence="1">The sequence shown here is derived from an EMBL/GenBank/DDBJ whole genome shotgun (WGS) entry which is preliminary data.</text>
</comment>
<dbReference type="PATRIC" id="fig|649758.3.peg.1593"/>
<reference evidence="1 2" key="1">
    <citation type="submission" date="2013-06" db="EMBL/GenBank/DDBJ databases">
        <authorList>
            <person name="Weinstock G."/>
            <person name="Sodergren E."/>
            <person name="Lobos E.A."/>
            <person name="Fulton L."/>
            <person name="Fulton R."/>
            <person name="Courtney L."/>
            <person name="Fronick C."/>
            <person name="O'Laughlin M."/>
            <person name="Godfrey J."/>
            <person name="Wilson R.M."/>
            <person name="Miner T."/>
            <person name="Farmer C."/>
            <person name="Delehaunty K."/>
            <person name="Cordes M."/>
            <person name="Minx P."/>
            <person name="Tomlinson C."/>
            <person name="Chen J."/>
            <person name="Wollam A."/>
            <person name="Pepin K.H."/>
            <person name="Bhonagiri V."/>
            <person name="Zhang X."/>
            <person name="Warren W."/>
            <person name="Mitreva M."/>
            <person name="Mardis E.R."/>
            <person name="Wilson R.K."/>
        </authorList>
    </citation>
    <scope>NUCLEOTIDE SEQUENCE [LARGE SCALE GENOMIC DNA]</scope>
    <source>
        <strain evidence="1 2">ATCC 14869</strain>
    </source>
</reference>
<evidence type="ECO:0000313" key="2">
    <source>
        <dbReference type="Proteomes" id="UP000016644"/>
    </source>
</evidence>
<accession>U2NXB1</accession>